<dbReference type="PROSITE" id="PS00198">
    <property type="entry name" value="4FE4S_FER_1"/>
    <property type="match status" value="1"/>
</dbReference>
<dbReference type="RefSeq" id="WP_377469305.1">
    <property type="nucleotide sequence ID" value="NZ_JBHLWN010000027.1"/>
</dbReference>
<dbReference type="Gene3D" id="3.30.70.20">
    <property type="match status" value="2"/>
</dbReference>
<protein>
    <submittedName>
        <fullName evidence="6">4Fe-4S dicluster domain-containing protein</fullName>
    </submittedName>
</protein>
<evidence type="ECO:0000256" key="1">
    <source>
        <dbReference type="ARBA" id="ARBA00022485"/>
    </source>
</evidence>
<keyword evidence="7" id="KW-1185">Reference proteome</keyword>
<feature type="domain" description="4Fe-4S ferredoxin-type" evidence="5">
    <location>
        <begin position="76"/>
        <end position="105"/>
    </location>
</feature>
<dbReference type="SUPFAM" id="SSF54862">
    <property type="entry name" value="4Fe-4S ferredoxins"/>
    <property type="match status" value="1"/>
</dbReference>
<organism evidence="6 7">
    <name type="scientific">Paenibacillus chartarius</name>
    <dbReference type="NCBI Taxonomy" id="747481"/>
    <lineage>
        <taxon>Bacteria</taxon>
        <taxon>Bacillati</taxon>
        <taxon>Bacillota</taxon>
        <taxon>Bacilli</taxon>
        <taxon>Bacillales</taxon>
        <taxon>Paenibacillaceae</taxon>
        <taxon>Paenibacillus</taxon>
    </lineage>
</organism>
<keyword evidence="3" id="KW-0408">Iron</keyword>
<evidence type="ECO:0000256" key="2">
    <source>
        <dbReference type="ARBA" id="ARBA00022723"/>
    </source>
</evidence>
<dbReference type="PROSITE" id="PS51379">
    <property type="entry name" value="4FE4S_FER_2"/>
    <property type="match status" value="3"/>
</dbReference>
<sequence length="190" mass="21228">MKHHLYIEMDNCIGCRSCLAACTQCGGHDERNRNYVYDVNPLVDRQTIPLMCLHCVNPACARSCPAQAIQITEEGAVLSALVEKCIGCQNCTIACPYGIPKFDTEQNLMYKCDLCYDRSKNGIPPMCASVCPTNTLQWLTEEELAAKQEQHRIGKWTASRNPEPFEPLESETNVKISLPGILQGKQKLFS</sequence>
<evidence type="ECO:0000313" key="7">
    <source>
        <dbReference type="Proteomes" id="UP001589776"/>
    </source>
</evidence>
<keyword evidence="1" id="KW-0004">4Fe-4S</keyword>
<feature type="domain" description="4Fe-4S ferredoxin-type" evidence="5">
    <location>
        <begin position="3"/>
        <end position="33"/>
    </location>
</feature>
<dbReference type="InterPro" id="IPR017900">
    <property type="entry name" value="4Fe4S_Fe_S_CS"/>
</dbReference>
<feature type="domain" description="4Fe-4S ferredoxin-type" evidence="5">
    <location>
        <begin position="39"/>
        <end position="74"/>
    </location>
</feature>
<dbReference type="PANTHER" id="PTHR43177:SF3">
    <property type="entry name" value="PROTEIN NRFC HOMOLOG"/>
    <property type="match status" value="1"/>
</dbReference>
<evidence type="ECO:0000256" key="3">
    <source>
        <dbReference type="ARBA" id="ARBA00023004"/>
    </source>
</evidence>
<dbReference type="EMBL" id="JBHLWN010000027">
    <property type="protein sequence ID" value="MFC0212192.1"/>
    <property type="molecule type" value="Genomic_DNA"/>
</dbReference>
<gene>
    <name evidence="6" type="ORF">ACFFK0_06925</name>
</gene>
<evidence type="ECO:0000259" key="5">
    <source>
        <dbReference type="PROSITE" id="PS51379"/>
    </source>
</evidence>
<evidence type="ECO:0000313" key="6">
    <source>
        <dbReference type="EMBL" id="MFC0212192.1"/>
    </source>
</evidence>
<dbReference type="Proteomes" id="UP001589776">
    <property type="component" value="Unassembled WGS sequence"/>
</dbReference>
<keyword evidence="4" id="KW-0411">Iron-sulfur</keyword>
<accession>A0ABV6DHW8</accession>
<evidence type="ECO:0000256" key="4">
    <source>
        <dbReference type="ARBA" id="ARBA00023014"/>
    </source>
</evidence>
<name>A0ABV6DHW8_9BACL</name>
<dbReference type="Pfam" id="PF13247">
    <property type="entry name" value="Fer4_11"/>
    <property type="match status" value="1"/>
</dbReference>
<keyword evidence="2" id="KW-0479">Metal-binding</keyword>
<dbReference type="InterPro" id="IPR050954">
    <property type="entry name" value="ET_IronSulfur_Cluster-Binding"/>
</dbReference>
<reference evidence="6 7" key="1">
    <citation type="submission" date="2024-09" db="EMBL/GenBank/DDBJ databases">
        <authorList>
            <person name="Sun Q."/>
            <person name="Mori K."/>
        </authorList>
    </citation>
    <scope>NUCLEOTIDE SEQUENCE [LARGE SCALE GENOMIC DNA]</scope>
    <source>
        <strain evidence="6 7">CCM 7759</strain>
    </source>
</reference>
<comment type="caution">
    <text evidence="6">The sequence shown here is derived from an EMBL/GenBank/DDBJ whole genome shotgun (WGS) entry which is preliminary data.</text>
</comment>
<proteinExistence type="predicted"/>
<dbReference type="PANTHER" id="PTHR43177">
    <property type="entry name" value="PROTEIN NRFC"/>
    <property type="match status" value="1"/>
</dbReference>
<dbReference type="InterPro" id="IPR017896">
    <property type="entry name" value="4Fe4S_Fe-S-bd"/>
</dbReference>